<dbReference type="EMBL" id="HG793153">
    <property type="protein sequence ID" value="CRL26882.1"/>
    <property type="molecule type" value="Genomic_DNA"/>
</dbReference>
<organism evidence="2 3">
    <name type="scientific">Penicillium camemberti (strain FM 013)</name>
    <dbReference type="NCBI Taxonomy" id="1429867"/>
    <lineage>
        <taxon>Eukaryota</taxon>
        <taxon>Fungi</taxon>
        <taxon>Dikarya</taxon>
        <taxon>Ascomycota</taxon>
        <taxon>Pezizomycotina</taxon>
        <taxon>Eurotiomycetes</taxon>
        <taxon>Eurotiomycetidae</taxon>
        <taxon>Eurotiales</taxon>
        <taxon>Aspergillaceae</taxon>
        <taxon>Penicillium</taxon>
    </lineage>
</organism>
<gene>
    <name evidence="2" type="ORF">PCAMFM013_S020g000041</name>
</gene>
<evidence type="ECO:0000256" key="1">
    <source>
        <dbReference type="SAM" id="MobiDB-lite"/>
    </source>
</evidence>
<keyword evidence="3" id="KW-1185">Reference proteome</keyword>
<evidence type="ECO:0000313" key="3">
    <source>
        <dbReference type="Proteomes" id="UP000053732"/>
    </source>
</evidence>
<name>A0A0G4PKF8_PENC3</name>
<feature type="compositionally biased region" description="Acidic residues" evidence="1">
    <location>
        <begin position="222"/>
        <end position="252"/>
    </location>
</feature>
<evidence type="ECO:0000313" key="2">
    <source>
        <dbReference type="EMBL" id="CRL26882.1"/>
    </source>
</evidence>
<feature type="region of interest" description="Disordered" evidence="1">
    <location>
        <begin position="219"/>
        <end position="252"/>
    </location>
</feature>
<dbReference type="PANTHER" id="PTHR37538:SF1">
    <property type="entry name" value="BTB DOMAIN-CONTAINING PROTEIN"/>
    <property type="match status" value="1"/>
</dbReference>
<dbReference type="STRING" id="1429867.A0A0G4PKF8"/>
<dbReference type="AlphaFoldDB" id="A0A0G4PKF8"/>
<accession>A0A0G4PKF8</accession>
<protein>
    <submittedName>
        <fullName evidence="2">Str. FM013</fullName>
    </submittedName>
</protein>
<reference evidence="2 3" key="1">
    <citation type="journal article" date="2014" name="Nat. Commun.">
        <title>Multiple recent horizontal transfers of a large genomic region in cheese making fungi.</title>
        <authorList>
            <person name="Cheeseman K."/>
            <person name="Ropars J."/>
            <person name="Renault P."/>
            <person name="Dupont J."/>
            <person name="Gouzy J."/>
            <person name="Branca A."/>
            <person name="Abraham A.L."/>
            <person name="Ceppi M."/>
            <person name="Conseiller E."/>
            <person name="Debuchy R."/>
            <person name="Malagnac F."/>
            <person name="Goarin A."/>
            <person name="Silar P."/>
            <person name="Lacoste S."/>
            <person name="Sallet E."/>
            <person name="Bensimon A."/>
            <person name="Giraud T."/>
            <person name="Brygoo Y."/>
        </authorList>
    </citation>
    <scope>NUCLEOTIDE SEQUENCE [LARGE SCALE GENOMIC DNA]</scope>
    <source>
        <strain evidence="3">FM 013</strain>
    </source>
</reference>
<sequence>MAPKKKNKSSKMRMGSKITTPSPFITLVIGNKRYKLPKEFLCKCPQLQQQSFLTSEIALPDVYEDAGHTLVHFFYSGNYETILSPPDIDTCGIAGEYKRSVLVYHASRKCDIPGLECLAKHYVEHFGKELSLHDVLRLTRDVFSTLPEGETWLPNYIKSHLLRLKLGNPANNLAELYSTLGHDHQFDNTVMKMVVDMLSVNLSDNALREALWANGRCAAEEPAADEPAADEPAADEPAAEEPAAEEPVAEEPAEEWIIPDASSVEGWPNAPLHPHGAPATENLSSASEAFIEAQPTQTSLTKISVADLALYADWGKFRGQMRAKKRDELARRGLPIPSWDGVVEFGF</sequence>
<dbReference type="PANTHER" id="PTHR37538">
    <property type="entry name" value="BTB DOMAIN-CONTAINING PROTEIN"/>
    <property type="match status" value="1"/>
</dbReference>
<proteinExistence type="predicted"/>
<dbReference type="Proteomes" id="UP000053732">
    <property type="component" value="Unassembled WGS sequence"/>
</dbReference>